<feature type="binding site" evidence="14">
    <location>
        <position position="138"/>
    </location>
    <ligand>
        <name>L-threonine</name>
        <dbReference type="ChEBI" id="CHEBI:57926"/>
    </ligand>
</feature>
<evidence type="ECO:0000313" key="16">
    <source>
        <dbReference type="EMBL" id="RFB01659.1"/>
    </source>
</evidence>
<dbReference type="FunCoup" id="A0A371R899">
    <property type="interactions" value="290"/>
</dbReference>
<dbReference type="EC" id="2.7.7.87" evidence="3 13"/>
<dbReference type="InterPro" id="IPR006070">
    <property type="entry name" value="Sua5-like_dom"/>
</dbReference>
<feature type="binding site" evidence="14">
    <location>
        <position position="31"/>
    </location>
    <ligand>
        <name>L-threonine</name>
        <dbReference type="ChEBI" id="CHEBI:57926"/>
    </ligand>
</feature>
<dbReference type="InterPro" id="IPR005145">
    <property type="entry name" value="Sua5_C"/>
</dbReference>
<dbReference type="GO" id="GO:0005524">
    <property type="term" value="F:ATP binding"/>
    <property type="evidence" value="ECO:0007669"/>
    <property type="project" value="UniProtKB-UniRule"/>
</dbReference>
<feature type="binding site" evidence="14">
    <location>
        <position position="177"/>
    </location>
    <ligand>
        <name>L-threonine</name>
        <dbReference type="ChEBI" id="CHEBI:57926"/>
    </ligand>
</feature>
<feature type="binding site" evidence="14">
    <location>
        <position position="148"/>
    </location>
    <ligand>
        <name>ATP</name>
        <dbReference type="ChEBI" id="CHEBI:30616"/>
    </ligand>
</feature>
<comment type="catalytic activity">
    <reaction evidence="12 13">
        <text>L-threonine + hydrogencarbonate + ATP = L-threonylcarbamoyladenylate + diphosphate + H2O</text>
        <dbReference type="Rhea" id="RHEA:36407"/>
        <dbReference type="ChEBI" id="CHEBI:15377"/>
        <dbReference type="ChEBI" id="CHEBI:17544"/>
        <dbReference type="ChEBI" id="CHEBI:30616"/>
        <dbReference type="ChEBI" id="CHEBI:33019"/>
        <dbReference type="ChEBI" id="CHEBI:57926"/>
        <dbReference type="ChEBI" id="CHEBI:73682"/>
        <dbReference type="EC" id="2.7.7.87"/>
    </reaction>
</comment>
<dbReference type="GO" id="GO:0061710">
    <property type="term" value="F:L-threonylcarbamoyladenylate synthase"/>
    <property type="evidence" value="ECO:0007669"/>
    <property type="project" value="UniProtKB-EC"/>
</dbReference>
<evidence type="ECO:0000256" key="11">
    <source>
        <dbReference type="ARBA" id="ARBA00029774"/>
    </source>
</evidence>
<dbReference type="InterPro" id="IPR050156">
    <property type="entry name" value="TC-AMP_synthase_SUA5"/>
</dbReference>
<evidence type="ECO:0000256" key="1">
    <source>
        <dbReference type="ARBA" id="ARBA00004496"/>
    </source>
</evidence>
<dbReference type="InterPro" id="IPR038385">
    <property type="entry name" value="Sua5/YwlC_C"/>
</dbReference>
<accession>A0A371R899</accession>
<dbReference type="GO" id="GO:0008033">
    <property type="term" value="P:tRNA processing"/>
    <property type="evidence" value="ECO:0007669"/>
    <property type="project" value="UniProtKB-KW"/>
</dbReference>
<dbReference type="RefSeq" id="WP_116393375.1">
    <property type="nucleotide sequence ID" value="NZ_QUQO01000002.1"/>
</dbReference>
<dbReference type="GO" id="GO:0003725">
    <property type="term" value="F:double-stranded RNA binding"/>
    <property type="evidence" value="ECO:0007669"/>
    <property type="project" value="UniProtKB-UniRule"/>
</dbReference>
<evidence type="ECO:0000256" key="14">
    <source>
        <dbReference type="PIRSR" id="PIRSR004930-1"/>
    </source>
</evidence>
<keyword evidence="17" id="KW-1185">Reference proteome</keyword>
<dbReference type="PANTHER" id="PTHR17490">
    <property type="entry name" value="SUA5"/>
    <property type="match status" value="1"/>
</dbReference>
<feature type="binding site" evidence="14">
    <location>
        <position position="114"/>
    </location>
    <ligand>
        <name>ATP</name>
        <dbReference type="ChEBI" id="CHEBI:30616"/>
    </ligand>
</feature>
<evidence type="ECO:0000256" key="3">
    <source>
        <dbReference type="ARBA" id="ARBA00012584"/>
    </source>
</evidence>
<dbReference type="EMBL" id="QUQO01000002">
    <property type="protein sequence ID" value="RFB01659.1"/>
    <property type="molecule type" value="Genomic_DNA"/>
</dbReference>
<dbReference type="GO" id="GO:0005737">
    <property type="term" value="C:cytoplasm"/>
    <property type="evidence" value="ECO:0007669"/>
    <property type="project" value="UniProtKB-SubCell"/>
</dbReference>
<feature type="domain" description="YrdC-like" evidence="15">
    <location>
        <begin position="9"/>
        <end position="195"/>
    </location>
</feature>
<dbReference type="InterPro" id="IPR017945">
    <property type="entry name" value="DHBP_synth_RibB-like_a/b_dom"/>
</dbReference>
<evidence type="ECO:0000313" key="17">
    <source>
        <dbReference type="Proteomes" id="UP000264589"/>
    </source>
</evidence>
<dbReference type="Proteomes" id="UP000264589">
    <property type="component" value="Unassembled WGS sequence"/>
</dbReference>
<comment type="subcellular location">
    <subcellularLocation>
        <location evidence="1 13">Cytoplasm</location>
    </subcellularLocation>
</comment>
<feature type="binding site" evidence="14">
    <location>
        <position position="140"/>
    </location>
    <ligand>
        <name>ATP</name>
        <dbReference type="ChEBI" id="CHEBI:30616"/>
    </ligand>
</feature>
<dbReference type="Gene3D" id="3.40.50.11030">
    <property type="entry name" value="Threonylcarbamoyl-AMP synthase, C-terminal domain"/>
    <property type="match status" value="1"/>
</dbReference>
<feature type="binding site" evidence="14">
    <location>
        <position position="191"/>
    </location>
    <ligand>
        <name>ATP</name>
        <dbReference type="ChEBI" id="CHEBI:30616"/>
    </ligand>
</feature>
<dbReference type="InterPro" id="IPR010923">
    <property type="entry name" value="T(6)A37_SUA5"/>
</dbReference>
<dbReference type="GO" id="GO:0000049">
    <property type="term" value="F:tRNA binding"/>
    <property type="evidence" value="ECO:0007669"/>
    <property type="project" value="TreeGrafter"/>
</dbReference>
<feature type="binding site" evidence="14">
    <location>
        <position position="118"/>
    </location>
    <ligand>
        <name>ATP</name>
        <dbReference type="ChEBI" id="CHEBI:30616"/>
    </ligand>
</feature>
<dbReference type="PANTHER" id="PTHR17490:SF16">
    <property type="entry name" value="THREONYLCARBAMOYL-AMP SYNTHASE"/>
    <property type="match status" value="1"/>
</dbReference>
<dbReference type="NCBIfam" id="TIGR00057">
    <property type="entry name" value="L-threonylcarbamoyladenylate synthase"/>
    <property type="match status" value="1"/>
</dbReference>
<keyword evidence="6 13" id="KW-0808">Transferase</keyword>
<dbReference type="InParanoid" id="A0A371R899"/>
<feature type="binding site" evidence="14">
    <location>
        <position position="54"/>
    </location>
    <ligand>
        <name>ATP</name>
        <dbReference type="ChEBI" id="CHEBI:30616"/>
    </ligand>
</feature>
<evidence type="ECO:0000256" key="5">
    <source>
        <dbReference type="ARBA" id="ARBA00022490"/>
    </source>
</evidence>
<dbReference type="OrthoDB" id="9814580at2"/>
<comment type="caution">
    <text evidence="16">The sequence shown here is derived from an EMBL/GenBank/DDBJ whole genome shotgun (WGS) entry which is preliminary data.</text>
</comment>
<gene>
    <name evidence="16" type="ORF">DX908_15405</name>
</gene>
<evidence type="ECO:0000256" key="13">
    <source>
        <dbReference type="PIRNR" id="PIRNR004930"/>
    </source>
</evidence>
<keyword evidence="9 13" id="KW-0547">Nucleotide-binding</keyword>
<evidence type="ECO:0000256" key="10">
    <source>
        <dbReference type="ARBA" id="ARBA00022840"/>
    </source>
</evidence>
<sequence length="310" mass="32244">MSSIWTASPDNVTRAADVLRAGRLIALPTETVYGLAADAANGEVVAQIYETKGRPRFNPLIVHVPDRAAAARIGEFSSTAVRLIEAFWPGALTLVLPLRADAPVAPLVTAGLDTVAIRCPAHEVARAVLRAFDGPFVAPSANRSGRISPTTAEHVASEFGDTVPVLDGGPCEIGLESTIVGLAGDHPTLLRPGAISHEVIEAVLGMKLAAPGDGISAPGMMTSHYAPQAKVRLEAEEPREGEILLGFGGSNGATLDLSPSGNLREAAAHLFAYLRQMDSMAKPIAVAPIPDEGLGAAINDRLKRAAAPRD</sequence>
<dbReference type="GO" id="GO:0006450">
    <property type="term" value="P:regulation of translational fidelity"/>
    <property type="evidence" value="ECO:0007669"/>
    <property type="project" value="TreeGrafter"/>
</dbReference>
<dbReference type="SUPFAM" id="SSF55821">
    <property type="entry name" value="YrdC/RibB"/>
    <property type="match status" value="1"/>
</dbReference>
<evidence type="ECO:0000259" key="15">
    <source>
        <dbReference type="PROSITE" id="PS51163"/>
    </source>
</evidence>
<name>A0A371R899_9PROT</name>
<feature type="binding site" evidence="14">
    <location>
        <position position="58"/>
    </location>
    <ligand>
        <name>ATP</name>
        <dbReference type="ChEBI" id="CHEBI:30616"/>
    </ligand>
</feature>
<dbReference type="Gene3D" id="3.90.870.10">
    <property type="entry name" value="DHBP synthase"/>
    <property type="match status" value="1"/>
</dbReference>
<keyword evidence="7 13" id="KW-0819">tRNA processing</keyword>
<evidence type="ECO:0000256" key="7">
    <source>
        <dbReference type="ARBA" id="ARBA00022694"/>
    </source>
</evidence>
<evidence type="ECO:0000256" key="4">
    <source>
        <dbReference type="ARBA" id="ARBA00015492"/>
    </source>
</evidence>
<dbReference type="PIRSF" id="PIRSF004930">
    <property type="entry name" value="Tln_factor_SUA5"/>
    <property type="match status" value="1"/>
</dbReference>
<evidence type="ECO:0000256" key="9">
    <source>
        <dbReference type="ARBA" id="ARBA00022741"/>
    </source>
</evidence>
<proteinExistence type="inferred from homology"/>
<protein>
    <recommendedName>
        <fullName evidence="4 13">Threonylcarbamoyl-AMP synthase</fullName>
        <shortName evidence="13">TC-AMP synthase</shortName>
        <ecNumber evidence="3 13">2.7.7.87</ecNumber>
    </recommendedName>
    <alternativeName>
        <fullName evidence="11 13">L-threonylcarbamoyladenylate synthase</fullName>
    </alternativeName>
</protein>
<keyword evidence="5 13" id="KW-0963">Cytoplasm</keyword>
<comment type="similarity">
    <text evidence="2 13">Belongs to the SUA5 family.</text>
</comment>
<organism evidence="16 17">
    <name type="scientific">Parvularcula marina</name>
    <dbReference type="NCBI Taxonomy" id="2292771"/>
    <lineage>
        <taxon>Bacteria</taxon>
        <taxon>Pseudomonadati</taxon>
        <taxon>Pseudomonadota</taxon>
        <taxon>Alphaproteobacteria</taxon>
        <taxon>Parvularculales</taxon>
        <taxon>Parvularculaceae</taxon>
        <taxon>Parvularcula</taxon>
    </lineage>
</organism>
<evidence type="ECO:0000256" key="2">
    <source>
        <dbReference type="ARBA" id="ARBA00007663"/>
    </source>
</evidence>
<reference evidence="16 17" key="1">
    <citation type="submission" date="2018-08" db="EMBL/GenBank/DDBJ databases">
        <title>Parvularcula sp. SM1705, isolated from surface water of the South Sea China.</title>
        <authorList>
            <person name="Sun L."/>
        </authorList>
    </citation>
    <scope>NUCLEOTIDE SEQUENCE [LARGE SCALE GENOMIC DNA]</scope>
    <source>
        <strain evidence="16 17">SM1705</strain>
    </source>
</reference>
<dbReference type="Pfam" id="PF03481">
    <property type="entry name" value="Sua5_C"/>
    <property type="match status" value="1"/>
</dbReference>
<dbReference type="Pfam" id="PF01300">
    <property type="entry name" value="Sua5_yciO_yrdC"/>
    <property type="match status" value="1"/>
</dbReference>
<evidence type="ECO:0000256" key="8">
    <source>
        <dbReference type="ARBA" id="ARBA00022695"/>
    </source>
</evidence>
<feature type="binding site" evidence="14">
    <location>
        <position position="63"/>
    </location>
    <ligand>
        <name>ATP</name>
        <dbReference type="ChEBI" id="CHEBI:30616"/>
    </ligand>
</feature>
<evidence type="ECO:0000256" key="6">
    <source>
        <dbReference type="ARBA" id="ARBA00022679"/>
    </source>
</evidence>
<dbReference type="AlphaFoldDB" id="A0A371R899"/>
<keyword evidence="10 13" id="KW-0067">ATP-binding</keyword>
<evidence type="ECO:0000256" key="12">
    <source>
        <dbReference type="ARBA" id="ARBA00048366"/>
    </source>
</evidence>
<keyword evidence="8 13" id="KW-0548">Nucleotidyltransferase</keyword>
<feature type="binding site" evidence="14">
    <location>
        <position position="225"/>
    </location>
    <ligand>
        <name>ATP</name>
        <dbReference type="ChEBI" id="CHEBI:30616"/>
    </ligand>
</feature>
<comment type="function">
    <text evidence="13">Required for the formation of a threonylcarbamoyl group on adenosine at position 37 (t(6)A37) in tRNAs that read codons beginning with adenine.</text>
</comment>
<dbReference type="PROSITE" id="PS51163">
    <property type="entry name" value="YRDC"/>
    <property type="match status" value="1"/>
</dbReference>